<dbReference type="Pfam" id="PF04972">
    <property type="entry name" value="BON"/>
    <property type="match status" value="1"/>
</dbReference>
<keyword evidence="7" id="KW-0407">Ion channel</keyword>
<feature type="region of interest" description="Disordered" evidence="8">
    <location>
        <begin position="21"/>
        <end position="53"/>
    </location>
</feature>
<evidence type="ECO:0000313" key="11">
    <source>
        <dbReference type="EMBL" id="MUG31710.1"/>
    </source>
</evidence>
<keyword evidence="7" id="KW-0406">Ion transport</keyword>
<dbReference type="SUPFAM" id="SSF82861">
    <property type="entry name" value="Mechanosensitive channel protein MscS (YggB), transmembrane region"/>
    <property type="match status" value="1"/>
</dbReference>
<organism evidence="11 12">
    <name type="scientific">Psychrobacter sanguinis</name>
    <dbReference type="NCBI Taxonomy" id="861445"/>
    <lineage>
        <taxon>Bacteria</taxon>
        <taxon>Pseudomonadati</taxon>
        <taxon>Pseudomonadota</taxon>
        <taxon>Gammaproteobacteria</taxon>
        <taxon>Moraxellales</taxon>
        <taxon>Moraxellaceae</taxon>
        <taxon>Psychrobacter</taxon>
    </lineage>
</organism>
<evidence type="ECO:0000256" key="3">
    <source>
        <dbReference type="ARBA" id="ARBA00022475"/>
    </source>
</evidence>
<keyword evidence="7" id="KW-0813">Transport</keyword>
<dbReference type="Gene3D" id="1.10.287.1260">
    <property type="match status" value="1"/>
</dbReference>
<keyword evidence="6 7" id="KW-0472">Membrane</keyword>
<reference evidence="11 12" key="1">
    <citation type="journal article" date="2019" name="PLoS ONE">
        <title>Pup mortality in New Zealand sea lions (Phocarctos hookeri) at Enderby Island, Auckland Islands, 2013-18.</title>
        <authorList>
            <person name="Michael S.A."/>
            <person name="Hayman D.T.S."/>
            <person name="Gray R."/>
            <person name="Zhang J."/>
            <person name="Rogers L."/>
            <person name="Roe W.D."/>
        </authorList>
    </citation>
    <scope>NUCLEOTIDE SEQUENCE [LARGE SCALE GENOMIC DNA]</scope>
    <source>
        <strain evidence="11 12">SM868</strain>
    </source>
</reference>
<feature type="chain" id="PRO_5032792099" description="Small-conductance mechanosensitive channel" evidence="9">
    <location>
        <begin position="16"/>
        <end position="537"/>
    </location>
</feature>
<dbReference type="InterPro" id="IPR006685">
    <property type="entry name" value="MscS_channel_2nd"/>
</dbReference>
<feature type="transmembrane region" description="Helical" evidence="7">
    <location>
        <begin position="239"/>
        <end position="258"/>
    </location>
</feature>
<evidence type="ECO:0000256" key="1">
    <source>
        <dbReference type="ARBA" id="ARBA00004651"/>
    </source>
</evidence>
<dbReference type="OrthoDB" id="9793781at2"/>
<dbReference type="Gene3D" id="3.30.1340.30">
    <property type="match status" value="1"/>
</dbReference>
<evidence type="ECO:0000256" key="7">
    <source>
        <dbReference type="RuleBase" id="RU369025"/>
    </source>
</evidence>
<dbReference type="Gene3D" id="3.30.70.100">
    <property type="match status" value="1"/>
</dbReference>
<dbReference type="PANTHER" id="PTHR30221:SF1">
    <property type="entry name" value="SMALL-CONDUCTANCE MECHANOSENSITIVE CHANNEL"/>
    <property type="match status" value="1"/>
</dbReference>
<dbReference type="AlphaFoldDB" id="A0A844LZ72"/>
<evidence type="ECO:0000256" key="9">
    <source>
        <dbReference type="SAM" id="SignalP"/>
    </source>
</evidence>
<dbReference type="InterPro" id="IPR011066">
    <property type="entry name" value="MscS_channel_C_sf"/>
</dbReference>
<dbReference type="InterPro" id="IPR049278">
    <property type="entry name" value="MS_channel_C"/>
</dbReference>
<proteinExistence type="inferred from homology"/>
<dbReference type="InterPro" id="IPR045275">
    <property type="entry name" value="MscS_archaea/bacteria_type"/>
</dbReference>
<protein>
    <recommendedName>
        <fullName evidence="7">Small-conductance mechanosensitive channel</fullName>
    </recommendedName>
</protein>
<keyword evidence="3" id="KW-1003">Cell membrane</keyword>
<evidence type="ECO:0000313" key="12">
    <source>
        <dbReference type="Proteomes" id="UP000442109"/>
    </source>
</evidence>
<evidence type="ECO:0000256" key="6">
    <source>
        <dbReference type="ARBA" id="ARBA00023136"/>
    </source>
</evidence>
<sequence length="537" mass="58603">MLLVSAWLWCLPAQALTEAEQQDTNSEAASVSAEPVASNQEIEQQPVDSDKPDIAETPGAVNVPTAGNITDKDTVIATKPDQVNDQDIKQRISGIYSEIEGLKALSVTVSQGVVSISGEVPNEKKAQQAISLANRVSDVVAVEDRISRTLDVQDNVTPVISSLNQQIRAFIQALPLLVVAILVFAAVVWFGSWLARRESLWQRITPNPFIAELLAQTVKVLFFIIALLLGLSLMGAEAIIGTLLGGAGVIGIAVGFAVKDTIENYIASLMLSIRQPFQARDLVSINGQQGIVVRLTSRATILMTSDGNQLRLPNSEVFKGTILNYTKNPERRFTFQLGVDANDDPLAAIKVGLEAVNSLDFVLDNPKAVCIITEVGDSNIMLEFQVWVDQTDTDIMKARSIAIREAKHALEDHGFSLPEPIYRLRFNQDVEHAIMQLHSALSGESAESTEYDNSFVANNPKLIEALSKQIAALNNQAKPDTVQKEQAKQRAKQILGDKAVKEIFDAKPDPKLMQKVEEEIQDHSGDKDLLDGNSPQE</sequence>
<dbReference type="RefSeq" id="WP_155586827.1">
    <property type="nucleotide sequence ID" value="NZ_WFKQ01000001.1"/>
</dbReference>
<accession>A0A844LZ72</accession>
<dbReference type="EMBL" id="WFKQ01000001">
    <property type="protein sequence ID" value="MUG31710.1"/>
    <property type="molecule type" value="Genomic_DNA"/>
</dbReference>
<feature type="compositionally biased region" description="Low complexity" evidence="8">
    <location>
        <begin position="26"/>
        <end position="38"/>
    </location>
</feature>
<evidence type="ECO:0000256" key="8">
    <source>
        <dbReference type="SAM" id="MobiDB-lite"/>
    </source>
</evidence>
<dbReference type="InterPro" id="IPR006686">
    <property type="entry name" value="MscS_channel_CS"/>
</dbReference>
<dbReference type="InterPro" id="IPR023408">
    <property type="entry name" value="MscS_beta-dom_sf"/>
</dbReference>
<dbReference type="InterPro" id="IPR010920">
    <property type="entry name" value="LSM_dom_sf"/>
</dbReference>
<feature type="signal peptide" evidence="9">
    <location>
        <begin position="1"/>
        <end position="15"/>
    </location>
</feature>
<name>A0A844LZ72_9GAMM</name>
<feature type="region of interest" description="Disordered" evidence="8">
    <location>
        <begin position="517"/>
        <end position="537"/>
    </location>
</feature>
<gene>
    <name evidence="11" type="ORF">GB996_02770</name>
</gene>
<evidence type="ECO:0000256" key="5">
    <source>
        <dbReference type="ARBA" id="ARBA00022989"/>
    </source>
</evidence>
<dbReference type="PROSITE" id="PS01246">
    <property type="entry name" value="UPF0003"/>
    <property type="match status" value="1"/>
</dbReference>
<keyword evidence="9" id="KW-0732">Signal</keyword>
<feature type="transmembrane region" description="Helical" evidence="7">
    <location>
        <begin position="213"/>
        <end position="233"/>
    </location>
</feature>
<comment type="caution">
    <text evidence="11">The sequence shown here is derived from an EMBL/GenBank/DDBJ whole genome shotgun (WGS) entry which is preliminary data.</text>
</comment>
<keyword evidence="7" id="KW-0997">Cell inner membrane</keyword>
<comment type="subcellular location">
    <subcellularLocation>
        <location evidence="7">Cell inner membrane</location>
        <topology evidence="7">Multi-pass membrane protein</topology>
    </subcellularLocation>
    <subcellularLocation>
        <location evidence="1">Cell membrane</location>
        <topology evidence="1">Multi-pass membrane protein</topology>
    </subcellularLocation>
</comment>
<dbReference type="Gene3D" id="2.30.30.60">
    <property type="match status" value="1"/>
</dbReference>
<feature type="transmembrane region" description="Helical" evidence="7">
    <location>
        <begin position="169"/>
        <end position="192"/>
    </location>
</feature>
<feature type="domain" description="BON" evidence="10">
    <location>
        <begin position="84"/>
        <end position="150"/>
    </location>
</feature>
<dbReference type="Pfam" id="PF21082">
    <property type="entry name" value="MS_channel_3rd"/>
    <property type="match status" value="1"/>
</dbReference>
<evidence type="ECO:0000256" key="4">
    <source>
        <dbReference type="ARBA" id="ARBA00022692"/>
    </source>
</evidence>
<keyword evidence="5 7" id="KW-1133">Transmembrane helix</keyword>
<comment type="subunit">
    <text evidence="7">Homoheptamer.</text>
</comment>
<dbReference type="GO" id="GO:0005886">
    <property type="term" value="C:plasma membrane"/>
    <property type="evidence" value="ECO:0007669"/>
    <property type="project" value="UniProtKB-SubCell"/>
</dbReference>
<comment type="caution">
    <text evidence="7">Lacks conserved residue(s) required for the propagation of feature annotation.</text>
</comment>
<comment type="function">
    <text evidence="7">Mechanosensitive channel that participates in the regulation of osmotic pressure changes within the cell, opening in response to stretch forces in the membrane lipid bilayer, without the need for other proteins. Contributes to normal resistance to hypoosmotic shock. Forms an ion channel of 1.0 nanosiemens conductance with a slight preference for anions.</text>
</comment>
<keyword evidence="4 7" id="KW-0812">Transmembrane</keyword>
<dbReference type="SUPFAM" id="SSF82689">
    <property type="entry name" value="Mechanosensitive channel protein MscS (YggB), C-terminal domain"/>
    <property type="match status" value="1"/>
</dbReference>
<dbReference type="Pfam" id="PF00924">
    <property type="entry name" value="MS_channel_2nd"/>
    <property type="match status" value="1"/>
</dbReference>
<dbReference type="Proteomes" id="UP000442109">
    <property type="component" value="Unassembled WGS sequence"/>
</dbReference>
<dbReference type="SUPFAM" id="SSF50182">
    <property type="entry name" value="Sm-like ribonucleoproteins"/>
    <property type="match status" value="1"/>
</dbReference>
<dbReference type="PROSITE" id="PS50914">
    <property type="entry name" value="BON"/>
    <property type="match status" value="1"/>
</dbReference>
<feature type="compositionally biased region" description="Basic and acidic residues" evidence="8">
    <location>
        <begin position="517"/>
        <end position="530"/>
    </location>
</feature>
<comment type="similarity">
    <text evidence="2 7">Belongs to the MscS (TC 1.A.23) family.</text>
</comment>
<dbReference type="InterPro" id="IPR011014">
    <property type="entry name" value="MscS_channel_TM-2"/>
</dbReference>
<keyword evidence="12" id="KW-1185">Reference proteome</keyword>
<evidence type="ECO:0000256" key="2">
    <source>
        <dbReference type="ARBA" id="ARBA00008017"/>
    </source>
</evidence>
<dbReference type="InterPro" id="IPR007055">
    <property type="entry name" value="BON_dom"/>
</dbReference>
<dbReference type="GO" id="GO:0008381">
    <property type="term" value="F:mechanosensitive monoatomic ion channel activity"/>
    <property type="evidence" value="ECO:0007669"/>
    <property type="project" value="InterPro"/>
</dbReference>
<dbReference type="PANTHER" id="PTHR30221">
    <property type="entry name" value="SMALL-CONDUCTANCE MECHANOSENSITIVE CHANNEL"/>
    <property type="match status" value="1"/>
</dbReference>
<evidence type="ECO:0000259" key="10">
    <source>
        <dbReference type="PROSITE" id="PS50914"/>
    </source>
</evidence>